<feature type="signal peptide" evidence="4">
    <location>
        <begin position="1"/>
        <end position="19"/>
    </location>
</feature>
<dbReference type="InterPro" id="IPR044665">
    <property type="entry name" value="E_coli_cyclophilin_A-like"/>
</dbReference>
<reference evidence="6 7" key="1">
    <citation type="submission" date="2024-05" db="EMBL/GenBank/DDBJ databases">
        <authorList>
            <person name="Liu Q."/>
            <person name="Xin Y.-H."/>
        </authorList>
    </citation>
    <scope>NUCLEOTIDE SEQUENCE [LARGE SCALE GENOMIC DNA]</scope>
    <source>
        <strain evidence="6 7">CGMCC 1.10181</strain>
    </source>
</reference>
<proteinExistence type="predicted"/>
<keyword evidence="4" id="KW-0732">Signal</keyword>
<name>A0ABU9Y1J3_9SPHN</name>
<dbReference type="Pfam" id="PF00160">
    <property type="entry name" value="Pro_isomerase"/>
    <property type="match status" value="1"/>
</dbReference>
<evidence type="ECO:0000256" key="1">
    <source>
        <dbReference type="ARBA" id="ARBA00013194"/>
    </source>
</evidence>
<evidence type="ECO:0000313" key="6">
    <source>
        <dbReference type="EMBL" id="MEN2789675.1"/>
    </source>
</evidence>
<comment type="caution">
    <text evidence="6">The sequence shown here is derived from an EMBL/GenBank/DDBJ whole genome shotgun (WGS) entry which is preliminary data.</text>
</comment>
<dbReference type="PANTHER" id="PTHR43246">
    <property type="entry name" value="PEPTIDYL-PROLYL CIS-TRANS ISOMERASE CYP38, CHLOROPLASTIC"/>
    <property type="match status" value="1"/>
</dbReference>
<sequence>MRPFLFALLALAAASAAPAAPQPASKPAPGMVRVRIVTSEGPIVLALDARHAPLTTANFLAYVDDGRLDGTTFYRAARSKGAPKFGFIQGGVGTDVRRFLPPVPLEPTSRTGIRHLDATVSMAHGDNPNSATANFTISVGADPNLDAKGSRLGYAAFGHVVSGMDIVRKILAAPAGGGTGSMRGQMLVHPVRLISAQRLDGVAKPSGHVKPWLLGRPGGR</sequence>
<evidence type="ECO:0000256" key="3">
    <source>
        <dbReference type="ARBA" id="ARBA00023235"/>
    </source>
</evidence>
<protein>
    <recommendedName>
        <fullName evidence="1">peptidylprolyl isomerase</fullName>
        <ecNumber evidence="1">5.2.1.8</ecNumber>
    </recommendedName>
</protein>
<keyword evidence="7" id="KW-1185">Reference proteome</keyword>
<organism evidence="6 7">
    <name type="scientific">Sphingomonas oligophenolica</name>
    <dbReference type="NCBI Taxonomy" id="301154"/>
    <lineage>
        <taxon>Bacteria</taxon>
        <taxon>Pseudomonadati</taxon>
        <taxon>Pseudomonadota</taxon>
        <taxon>Alphaproteobacteria</taxon>
        <taxon>Sphingomonadales</taxon>
        <taxon>Sphingomonadaceae</taxon>
        <taxon>Sphingomonas</taxon>
    </lineage>
</organism>
<evidence type="ECO:0000259" key="5">
    <source>
        <dbReference type="PROSITE" id="PS50072"/>
    </source>
</evidence>
<dbReference type="Proteomes" id="UP001419910">
    <property type="component" value="Unassembled WGS sequence"/>
</dbReference>
<feature type="chain" id="PRO_5045885225" description="peptidylprolyl isomerase" evidence="4">
    <location>
        <begin position="20"/>
        <end position="220"/>
    </location>
</feature>
<dbReference type="GO" id="GO:0003755">
    <property type="term" value="F:peptidyl-prolyl cis-trans isomerase activity"/>
    <property type="evidence" value="ECO:0007669"/>
    <property type="project" value="UniProtKB-EC"/>
</dbReference>
<evidence type="ECO:0000256" key="4">
    <source>
        <dbReference type="SAM" id="SignalP"/>
    </source>
</evidence>
<dbReference type="PROSITE" id="PS50072">
    <property type="entry name" value="CSA_PPIASE_2"/>
    <property type="match status" value="1"/>
</dbReference>
<dbReference type="InterPro" id="IPR002130">
    <property type="entry name" value="Cyclophilin-type_PPIase_dom"/>
</dbReference>
<evidence type="ECO:0000256" key="2">
    <source>
        <dbReference type="ARBA" id="ARBA00023110"/>
    </source>
</evidence>
<gene>
    <name evidence="6" type="ORF">ABC974_08565</name>
</gene>
<feature type="domain" description="PPIase cyclophilin-type" evidence="5">
    <location>
        <begin position="41"/>
        <end position="198"/>
    </location>
</feature>
<keyword evidence="3 6" id="KW-0413">Isomerase</keyword>
<dbReference type="Gene3D" id="2.40.100.10">
    <property type="entry name" value="Cyclophilin-like"/>
    <property type="match status" value="1"/>
</dbReference>
<dbReference type="SUPFAM" id="SSF50891">
    <property type="entry name" value="Cyclophilin-like"/>
    <property type="match status" value="1"/>
</dbReference>
<dbReference type="InterPro" id="IPR029000">
    <property type="entry name" value="Cyclophilin-like_dom_sf"/>
</dbReference>
<dbReference type="EC" id="5.2.1.8" evidence="1"/>
<keyword evidence="2" id="KW-0697">Rotamase</keyword>
<evidence type="ECO:0000313" key="7">
    <source>
        <dbReference type="Proteomes" id="UP001419910"/>
    </source>
</evidence>
<dbReference type="EMBL" id="JBDIME010000005">
    <property type="protein sequence ID" value="MEN2789675.1"/>
    <property type="molecule type" value="Genomic_DNA"/>
</dbReference>
<accession>A0ABU9Y1J3</accession>